<accession>A0ABY7CG06</accession>
<evidence type="ECO:0000256" key="2">
    <source>
        <dbReference type="ARBA" id="ARBA00022679"/>
    </source>
</evidence>
<name>A0ABY7CG06_9BASI</name>
<dbReference type="InterPro" id="IPR012337">
    <property type="entry name" value="RNaseH-like_sf"/>
</dbReference>
<feature type="region of interest" description="Disordered" evidence="5">
    <location>
        <begin position="361"/>
        <end position="382"/>
    </location>
</feature>
<evidence type="ECO:0000256" key="1">
    <source>
        <dbReference type="ARBA" id="ARBA00013258"/>
    </source>
</evidence>
<dbReference type="PANTHER" id="PTHR42681:SF1">
    <property type="entry name" value="MALONYL-COA-ACYL CARRIER PROTEIN TRANSACYLASE, MITOCHONDRIAL"/>
    <property type="match status" value="1"/>
</dbReference>
<feature type="compositionally biased region" description="Polar residues" evidence="5">
    <location>
        <begin position="364"/>
        <end position="376"/>
    </location>
</feature>
<evidence type="ECO:0000256" key="3">
    <source>
        <dbReference type="ARBA" id="ARBA00023315"/>
    </source>
</evidence>
<dbReference type="InterPro" id="IPR016035">
    <property type="entry name" value="Acyl_Trfase/lysoPLipase"/>
</dbReference>
<dbReference type="InterPro" id="IPR036397">
    <property type="entry name" value="RNaseH_sf"/>
</dbReference>
<evidence type="ECO:0000313" key="7">
    <source>
        <dbReference type="EMBL" id="WAQ84151.1"/>
    </source>
</evidence>
<dbReference type="SUPFAM" id="SSF55048">
    <property type="entry name" value="Probable ACP-binding domain of malonyl-CoA ACP transacylase"/>
    <property type="match status" value="1"/>
</dbReference>
<dbReference type="PANTHER" id="PTHR42681">
    <property type="entry name" value="MALONYL-COA-ACYL CARRIER PROTEIN TRANSACYLASE, MITOCHONDRIAL"/>
    <property type="match status" value="1"/>
</dbReference>
<dbReference type="GeneID" id="77809399"/>
<dbReference type="InterPro" id="IPR050858">
    <property type="entry name" value="Mal-CoA-ACP_Trans/PKS_FabD"/>
</dbReference>
<keyword evidence="3" id="KW-0012">Acyltransferase</keyword>
<dbReference type="InterPro" id="IPR014043">
    <property type="entry name" value="Acyl_transferase_dom"/>
</dbReference>
<feature type="region of interest" description="Disordered" evidence="5">
    <location>
        <begin position="924"/>
        <end position="948"/>
    </location>
</feature>
<evidence type="ECO:0000313" key="8">
    <source>
        <dbReference type="Proteomes" id="UP001164743"/>
    </source>
</evidence>
<keyword evidence="8" id="KW-1185">Reference proteome</keyword>
<feature type="region of interest" description="Disordered" evidence="5">
    <location>
        <begin position="1077"/>
        <end position="1103"/>
    </location>
</feature>
<dbReference type="Gene3D" id="3.40.366.10">
    <property type="entry name" value="Malonyl-Coenzyme A Acyl Carrier Protein, domain 2"/>
    <property type="match status" value="2"/>
</dbReference>
<dbReference type="SUPFAM" id="SSF53098">
    <property type="entry name" value="Ribonuclease H-like"/>
    <property type="match status" value="1"/>
</dbReference>
<organism evidence="7 8">
    <name type="scientific">Puccinia triticina</name>
    <dbReference type="NCBI Taxonomy" id="208348"/>
    <lineage>
        <taxon>Eukaryota</taxon>
        <taxon>Fungi</taxon>
        <taxon>Dikarya</taxon>
        <taxon>Basidiomycota</taxon>
        <taxon>Pucciniomycotina</taxon>
        <taxon>Pucciniomycetes</taxon>
        <taxon>Pucciniales</taxon>
        <taxon>Pucciniaceae</taxon>
        <taxon>Puccinia</taxon>
    </lineage>
</organism>
<keyword evidence="2" id="KW-0808">Transferase</keyword>
<dbReference type="InterPro" id="IPR001227">
    <property type="entry name" value="Ac_transferase_dom_sf"/>
</dbReference>
<dbReference type="InterPro" id="IPR016036">
    <property type="entry name" value="Malonyl_transacylase_ACP-bd"/>
</dbReference>
<dbReference type="SUPFAM" id="SSF52151">
    <property type="entry name" value="FabD/lysophospholipase-like"/>
    <property type="match status" value="1"/>
</dbReference>
<dbReference type="SMART" id="SM00827">
    <property type="entry name" value="PKS_AT"/>
    <property type="match status" value="1"/>
</dbReference>
<sequence length="1210" mass="134647">MCRSATLSFFTRKLMRQRFNSNIQDILVERGFRRDVGIGKHIPNARQQLDQLAQLNPEKILIEYDQCSAWHPKTPPIINLGLTKEAAIKATTSLVDALLHTPDTVVIYTDGSYDSAKGGAGAAISPDLNLALSMALGVCPFFSNHECEAVGVLLALKLIEQALRTRRLTNAYILTDNIGVLLRVGNCGAAKPGQYLFFEISEVSADQIPPECKKHQADNHPLLSPLGREDFEEHEEATSKLNKHPDYPHHFNCAVVTHQHPSYSARREISFPHPRNFIVSPPTRVPSARFRIATHQHQPLGVELAGQSHHQTHRSGFDQYNPHAMQPETVPSSLYYQPGRDKTLDELPIPIYESHLVRQEEETSSTGNTMTNSPIKHQTGALWKQPHQTYSSKILDWNPHEIDGAAAFSALSMTLWFMQEALWDFGREDMADLTREILRPSAATKKLTSYHLILIPFIYKLTLKPLTEGHWELVIQAWNRFWREFRRTERDPDFLKKLCWFSDLILEATMPELYHAAAKPGTLKRARNPPSWYLRAPESRIIRYLSEGKKVSSGQLTHFHASMDALTRRLHNEFSMENSLADSGDAQVYVAVENRLRDLAESILSPVSKTLSNLRMDEANKLPSFILACQRALLSPQEKAETRPVPPVFSPELAGIVEQIRQKRFQQASGPETSVFMANGPAEEEEFHYPTGPGADAAEQSLLQNPFLDDPGYIRRYRDPSRHDSYEIRDHHQPMEQSWLSSDSPLPAPESLPPARLAICFPGSSSQYLGMGSFIAARPEFARVWTEAAAHLAAFPAWMASLNLVDHFLHLGYSPQHALLLGAPPAEPCDRPRSLRDIVLQGPQNELSRCANAQPAILITSMAYLRTLEVDGKMPVRGMATVYAGHSSGEYTACVASKALDFKSGIHLTRLYGLLSERSMALAGLSPSTSPTEGGIGGPREAQGPERRETHKAQMSALLINEKYQASLGQKTYDYRELIALLDRFNTAQQAKHPEPASRVHIASFNSSNQIVLSGARPAVLAACAFLNELEIANRAADLPCSSPFHSEFMRPAADGMARALAAVPFAVPDRPILVTRNCPPSDPTASSSEPSPRRRRRKTGASDEAIETVYIDASRDLETLKAHLSGSICRPVWWAETVNELLLHHSSNEHGVQLLFVGPGKALHNLCKKQIAFNSTHPSPAPMTPEPKHPQIVTRSLATIDDFHALLSA</sequence>
<proteinExistence type="predicted"/>
<comment type="catalytic activity">
    <reaction evidence="4">
        <text>holo-[ACP] + malonyl-CoA = malonyl-[ACP] + CoA</text>
        <dbReference type="Rhea" id="RHEA:41792"/>
        <dbReference type="Rhea" id="RHEA-COMP:9623"/>
        <dbReference type="Rhea" id="RHEA-COMP:9685"/>
        <dbReference type="ChEBI" id="CHEBI:57287"/>
        <dbReference type="ChEBI" id="CHEBI:57384"/>
        <dbReference type="ChEBI" id="CHEBI:64479"/>
        <dbReference type="ChEBI" id="CHEBI:78449"/>
        <dbReference type="EC" id="2.3.1.39"/>
    </reaction>
</comment>
<dbReference type="Gene3D" id="3.30.420.10">
    <property type="entry name" value="Ribonuclease H-like superfamily/Ribonuclease H"/>
    <property type="match status" value="1"/>
</dbReference>
<evidence type="ECO:0000259" key="6">
    <source>
        <dbReference type="SMART" id="SM00827"/>
    </source>
</evidence>
<dbReference type="Proteomes" id="UP001164743">
    <property type="component" value="Chromosome 4A"/>
</dbReference>
<gene>
    <name evidence="7" type="ORF">PtA15_4A602</name>
</gene>
<dbReference type="RefSeq" id="XP_053019706.1">
    <property type="nucleotide sequence ID" value="XM_053168504.1"/>
</dbReference>
<protein>
    <recommendedName>
        <fullName evidence="1">[acyl-carrier-protein] S-malonyltransferase</fullName>
        <ecNumber evidence="1">2.3.1.39</ecNumber>
    </recommendedName>
</protein>
<reference evidence="7" key="1">
    <citation type="submission" date="2022-10" db="EMBL/GenBank/DDBJ databases">
        <title>Puccinia triticina Genome sequencing and assembly.</title>
        <authorList>
            <person name="Li C."/>
        </authorList>
    </citation>
    <scope>NUCLEOTIDE SEQUENCE</scope>
    <source>
        <strain evidence="7">Pt15</strain>
    </source>
</reference>
<feature type="domain" description="Malonyl-CoA:ACP transacylase (MAT)" evidence="6">
    <location>
        <begin position="760"/>
        <end position="1184"/>
    </location>
</feature>
<evidence type="ECO:0000256" key="5">
    <source>
        <dbReference type="SAM" id="MobiDB-lite"/>
    </source>
</evidence>
<dbReference type="EMBL" id="CP110424">
    <property type="protein sequence ID" value="WAQ84151.1"/>
    <property type="molecule type" value="Genomic_DNA"/>
</dbReference>
<dbReference type="EC" id="2.3.1.39" evidence="1"/>
<evidence type="ECO:0000256" key="4">
    <source>
        <dbReference type="ARBA" id="ARBA00048462"/>
    </source>
</evidence>